<reference evidence="6" key="6">
    <citation type="submission" date="2019-02" db="EMBL/GenBank/DDBJ databases">
        <title>FDA dAtabase for Regulatory Grade micrObial Sequences (FDA-ARGOS): Supporting development and validation of Infectious Disease Dx tests.</title>
        <authorList>
            <person name="Duncan R."/>
            <person name="Fisher C."/>
            <person name="Tallon L.J."/>
            <person name="Sadzewicz L."/>
            <person name="Sengamalay N."/>
            <person name="Ott S."/>
            <person name="Godinez A."/>
            <person name="Nagaraj S."/>
            <person name="Nadendla S."/>
            <person name="Sichtig H."/>
        </authorList>
    </citation>
    <scope>NUCLEOTIDE SEQUENCE</scope>
    <source>
        <strain evidence="7">FDAARGOS_360</strain>
        <strain evidence="6">FDAARGOS_361</strain>
    </source>
</reference>
<reference evidence="3 9" key="4">
    <citation type="journal article" date="2018" name="Sci. Rep.">
        <title>A complete Leishmania donovani reference genome identifies novel genetic variations associated with virulence.</title>
        <authorList>
            <person name="Lypaczewski P."/>
            <person name="Hoshizaki J."/>
            <person name="Zhang W.-W."/>
            <person name="McCall L.-I."/>
            <person name="Torcivia-Rodriguez J."/>
            <person name="Simonyan V."/>
            <person name="Kaur A."/>
            <person name="Dewar K."/>
            <person name="Matlashewski G."/>
        </authorList>
    </citation>
    <scope>NUCLEOTIDE SEQUENCE [LARGE SCALE GENOMIC DNA]</scope>
    <source>
        <strain evidence="3 9">LdCL</strain>
    </source>
</reference>
<evidence type="ECO:0000313" key="5">
    <source>
        <dbReference type="EMBL" id="CBZ32663.1"/>
    </source>
</evidence>
<protein>
    <submittedName>
        <fullName evidence="4">Hypothetical_protein_conserved</fullName>
    </submittedName>
</protein>
<keyword evidence="2" id="KW-1133">Transmembrane helix</keyword>
<evidence type="ECO:0000313" key="10">
    <source>
        <dbReference type="Proteomes" id="UP000318447"/>
    </source>
</evidence>
<dbReference type="RefSeq" id="XP_003859375.1">
    <property type="nucleotide sequence ID" value="XM_003859327.1"/>
</dbReference>
<sequence>MVAWGPLQRRLFAYIARHPQFQQAVRNVGQRVAAHPTFQKAKQSAYSAFERAGTRAARGSSVSGGKGNGSTEESTLNAWRRRINNGWHKHKAGVMSFIAANFMAILIFVQVSPMLWHSVKRGIHYLTDAPSNVEGERKEKPRKRKAEAAEEQSSFKAEAPNDTMRGAVLRRVLPPQTPWGSYTEHGEPASRPSQSWQTSSTLFDDTVGTKQQPDAQQSFNEMHKDVFRTPDGSAQINFDTSFLVKMGDETTFTSSLERETLTGSVSSHSL</sequence>
<reference evidence="5 8" key="1">
    <citation type="journal article" date="2011" name="Genome Res.">
        <title>Whole genome sequencing of multiple Leishmania donovani clinical isolates provides insights into population structure and mechanisms of drug resistance.</title>
        <authorList>
            <person name="Downing T."/>
            <person name="Imamura H."/>
            <person name="Decuypere S."/>
            <person name="Clark T.G."/>
            <person name="Coombs G.H."/>
            <person name="Cotton J.A."/>
            <person name="Hilley J.D."/>
            <person name="de Doncker S."/>
            <person name="Maes I."/>
            <person name="Mottram J.C."/>
            <person name="Quail M.A."/>
            <person name="Rijal S."/>
            <person name="Sanders M."/>
            <person name="Schonian G."/>
            <person name="Stark O."/>
            <person name="Sundar S."/>
            <person name="Vanaerschot M."/>
            <person name="Hertz-Fowler C."/>
            <person name="Dujardin J.C."/>
            <person name="Berriman M."/>
        </authorList>
    </citation>
    <scope>NUCLEOTIDE SEQUENCE [LARGE SCALE GENOMIC DNA]</scope>
    <source>
        <strain evidence="5 8">BPK282A1</strain>
    </source>
</reference>
<name>A0A3S5H6Q5_LEIDO</name>
<dbReference type="AlphaFoldDB" id="A0A3S5H6Q5"/>
<proteinExistence type="predicted"/>
<dbReference type="EMBL" id="FR799601">
    <property type="protein sequence ID" value="CBZ32663.1"/>
    <property type="molecule type" value="Genomic_DNA"/>
</dbReference>
<evidence type="ECO:0000313" key="11">
    <source>
        <dbReference type="Proteomes" id="UP000318821"/>
    </source>
</evidence>
<dbReference type="Proteomes" id="UP000008980">
    <property type="component" value="Chromosome 14"/>
</dbReference>
<keyword evidence="9" id="KW-1185">Reference proteome</keyword>
<dbReference type="KEGG" id="ldo:LDBPK_140030"/>
<dbReference type="OrthoDB" id="277699at2759"/>
<dbReference type="OMA" id="INDGWHK"/>
<keyword evidence="2" id="KW-0812">Transmembrane</keyword>
<dbReference type="VEuPathDB" id="TriTrypDB:LDHU3_14.0050"/>
<dbReference type="EMBL" id="CP029513">
    <property type="protein sequence ID" value="AYU77244.1"/>
    <property type="molecule type" value="Genomic_DNA"/>
</dbReference>
<dbReference type="Proteomes" id="UP000601710">
    <property type="component" value="Chromosome 14"/>
</dbReference>
<dbReference type="EMBL" id="LR812634">
    <property type="protein sequence ID" value="CAC5428540.1"/>
    <property type="molecule type" value="Genomic_DNA"/>
</dbReference>
<reference evidence="5" key="2">
    <citation type="submission" date="2011-01" db="EMBL/GenBank/DDBJ databases">
        <authorList>
            <person name="Zhao B.P."/>
            <person name="Ren Z.A."/>
            <person name="Li C.D."/>
        </authorList>
    </citation>
    <scope>NUCLEOTIDE SEQUENCE</scope>
    <source>
        <strain evidence="5">BPK282A1</strain>
    </source>
</reference>
<feature type="transmembrane region" description="Helical" evidence="2">
    <location>
        <begin position="92"/>
        <end position="116"/>
    </location>
</feature>
<feature type="region of interest" description="Disordered" evidence="1">
    <location>
        <begin position="132"/>
        <end position="200"/>
    </location>
</feature>
<dbReference type="EMBL" id="RHLC01000026">
    <property type="protein sequence ID" value="TPP46187.1"/>
    <property type="molecule type" value="Genomic_DNA"/>
</dbReference>
<organism evidence="3 9">
    <name type="scientific">Leishmania donovani</name>
    <dbReference type="NCBI Taxonomy" id="5661"/>
    <lineage>
        <taxon>Eukaryota</taxon>
        <taxon>Discoba</taxon>
        <taxon>Euglenozoa</taxon>
        <taxon>Kinetoplastea</taxon>
        <taxon>Metakinetoplastina</taxon>
        <taxon>Trypanosomatida</taxon>
        <taxon>Trypanosomatidae</taxon>
        <taxon>Leishmaniinae</taxon>
        <taxon>Leishmania</taxon>
    </lineage>
</organism>
<dbReference type="GeneID" id="13391078"/>
<dbReference type="Proteomes" id="UP000274082">
    <property type="component" value="Chromosome 14"/>
</dbReference>
<dbReference type="VEuPathDB" id="TriTrypDB:LdBPK_140030.1"/>
<keyword evidence="2" id="KW-0472">Membrane</keyword>
<dbReference type="Proteomes" id="UP000318821">
    <property type="component" value="Unassembled WGS sequence"/>
</dbReference>
<feature type="compositionally biased region" description="Polar residues" evidence="1">
    <location>
        <begin position="191"/>
        <end position="200"/>
    </location>
</feature>
<dbReference type="EMBL" id="RHLD01000042">
    <property type="protein sequence ID" value="TPP53547.1"/>
    <property type="molecule type" value="Genomic_DNA"/>
</dbReference>
<evidence type="ECO:0000313" key="6">
    <source>
        <dbReference type="EMBL" id="TPP46187.1"/>
    </source>
</evidence>
<reference evidence="4" key="8">
    <citation type="submission" date="2020-06" db="EMBL/GenBank/DDBJ databases">
        <authorList>
            <person name="Camacho E."/>
            <person name="Gonzalez-de la Fuente S."/>
            <person name="Rastrojo A."/>
            <person name="Peiro-Pastor R."/>
            <person name="Solana JC."/>
            <person name="Tabera L."/>
            <person name="Gamarro F."/>
            <person name="Carrasco-Ramiro F."/>
            <person name="Requena JM."/>
            <person name="Aguado B."/>
        </authorList>
    </citation>
    <scope>NUCLEOTIDE SEQUENCE</scope>
</reference>
<evidence type="ECO:0000313" key="8">
    <source>
        <dbReference type="Proteomes" id="UP000008980"/>
    </source>
</evidence>
<evidence type="ECO:0000256" key="2">
    <source>
        <dbReference type="SAM" id="Phobius"/>
    </source>
</evidence>
<dbReference type="VEuPathDB" id="TriTrypDB:LdCL_140005200"/>
<evidence type="ECO:0000313" key="4">
    <source>
        <dbReference type="EMBL" id="CAC5428540.1"/>
    </source>
</evidence>
<gene>
    <name evidence="7" type="ORF">CGC20_38930</name>
    <name evidence="6" type="ORF">CGC21_4430</name>
    <name evidence="5" type="ORF">LDBPK_140030</name>
    <name evidence="3" type="ORF">LdCL_140005200</name>
    <name evidence="4" type="ORF">LDHU3_14.0050</name>
</gene>
<reference evidence="8" key="3">
    <citation type="submission" date="2011-02" db="EMBL/GenBank/DDBJ databases">
        <title>Whole genome sequencing of Leishmania donovani clinical lines reveals dynamic variation related to drug resistance.</title>
        <authorList>
            <person name="Downing T."/>
            <person name="Imamura H."/>
            <person name="Sanders M."/>
            <person name="Decuypere S."/>
            <person name="Hertz-Fowler C."/>
            <person name="Clark T.G."/>
            <person name="Rijal S."/>
            <person name="Sundar S."/>
            <person name="Quail M.A."/>
            <person name="De Doncker S."/>
            <person name="Maes I."/>
            <person name="Vanaerschot M."/>
            <person name="Stark O."/>
            <person name="Schonian G."/>
            <person name="Dujardin J.C."/>
            <person name="Berriman M."/>
        </authorList>
    </citation>
    <scope>NUCLEOTIDE SEQUENCE [LARGE SCALE GENOMIC DNA]</scope>
    <source>
        <strain evidence="8">BPK282A1</strain>
    </source>
</reference>
<evidence type="ECO:0000313" key="7">
    <source>
        <dbReference type="EMBL" id="TPP53547.1"/>
    </source>
</evidence>
<evidence type="ECO:0000313" key="9">
    <source>
        <dbReference type="Proteomes" id="UP000274082"/>
    </source>
</evidence>
<evidence type="ECO:0000256" key="1">
    <source>
        <dbReference type="SAM" id="MobiDB-lite"/>
    </source>
</evidence>
<evidence type="ECO:0000313" key="3">
    <source>
        <dbReference type="EMBL" id="AYU77244.1"/>
    </source>
</evidence>
<dbReference type="Proteomes" id="UP000318447">
    <property type="component" value="Unassembled WGS sequence"/>
</dbReference>
<accession>E9BBN8</accession>
<accession>A0A3S5H6Q5</accession>
<reference evidence="11" key="7">
    <citation type="submission" date="2019-02" db="EMBL/GenBank/DDBJ databases">
        <title>FDA dAtabase for Regulatory Grade micrObial Sequences (FDA-ARGOS): Supporting development and validation of Infectious Disease Dx tests.</title>
        <authorList>
            <person name="Duncan R."/>
            <person name="Fisher C."/>
            <person name="Tallon L."/>
            <person name="Sadzewicz L."/>
            <person name="Sengamalay N."/>
            <person name="Ott S."/>
            <person name="Godinez A."/>
            <person name="Nagaraj S."/>
            <person name="Vavikolanu K."/>
            <person name="Vyas G."/>
            <person name="Nadendla S."/>
            <person name="Aluvathingal J."/>
            <person name="Sichtig H."/>
        </authorList>
    </citation>
    <scope>NUCLEOTIDE SEQUENCE [LARGE SCALE GENOMIC DNA]</scope>
    <source>
        <strain evidence="11">FDAARGOS_360</strain>
    </source>
</reference>
<reference evidence="10" key="5">
    <citation type="submission" date="2019-02" db="EMBL/GenBank/DDBJ databases">
        <title>FDA dAtabase for Regulatory Grade micrObial Sequences (FDA-ARGOS): Supporting development and validation of Infectious Disease Dx tests.</title>
        <authorList>
            <person name="Duncan R."/>
            <person name="Fisher C."/>
            <person name="Tallon L."/>
            <person name="Sadzewicz L."/>
            <person name="Sengamalay N."/>
            <person name="Ott S."/>
            <person name="Godinez A."/>
            <person name="Nagaraj S."/>
            <person name="Vavikolanu K."/>
            <person name="Nadendla S."/>
            <person name="Aluvathingal J."/>
            <person name="Sichtig H."/>
        </authorList>
    </citation>
    <scope>NUCLEOTIDE SEQUENCE [LARGE SCALE GENOMIC DNA]</scope>
    <source>
        <strain evidence="10">FDAARGOS_361</strain>
    </source>
</reference>